<evidence type="ECO:0000313" key="2">
    <source>
        <dbReference type="EMBL" id="SJM60806.1"/>
    </source>
</evidence>
<dbReference type="AlphaFoldDB" id="A0A1R4FY08"/>
<evidence type="ECO:0000256" key="1">
    <source>
        <dbReference type="SAM" id="MobiDB-lite"/>
    </source>
</evidence>
<proteinExistence type="predicted"/>
<name>A0A1R4FY08_BREDI</name>
<organism evidence="2 3">
    <name type="scientific">Brevundimonas diminuta 3F5N</name>
    <dbReference type="NCBI Taxonomy" id="1255603"/>
    <lineage>
        <taxon>Bacteria</taxon>
        <taxon>Pseudomonadati</taxon>
        <taxon>Pseudomonadota</taxon>
        <taxon>Alphaproteobacteria</taxon>
        <taxon>Caulobacterales</taxon>
        <taxon>Caulobacteraceae</taxon>
        <taxon>Brevundimonas</taxon>
    </lineage>
</organism>
<accession>A0A1R4FY08</accession>
<reference evidence="2 3" key="1">
    <citation type="submission" date="2017-02" db="EMBL/GenBank/DDBJ databases">
        <authorList>
            <person name="Peterson S.W."/>
        </authorList>
    </citation>
    <scope>NUCLEOTIDE SEQUENCE [LARGE SCALE GENOMIC DNA]</scope>
    <source>
        <strain evidence="2 3">3F5N</strain>
    </source>
</reference>
<dbReference type="EMBL" id="FUIE01000042">
    <property type="protein sequence ID" value="SJM60806.1"/>
    <property type="molecule type" value="Genomic_DNA"/>
</dbReference>
<feature type="region of interest" description="Disordered" evidence="1">
    <location>
        <begin position="1"/>
        <end position="22"/>
    </location>
</feature>
<evidence type="ECO:0000313" key="3">
    <source>
        <dbReference type="Proteomes" id="UP000195766"/>
    </source>
</evidence>
<gene>
    <name evidence="2" type="ORF">FM111_07840</name>
</gene>
<sequence>MGEGKGAHSSTPGHYREALCLGPQASEANPAFSQDFLRKPACQPEGDPLDTRPCPQGSAHP</sequence>
<protein>
    <submittedName>
        <fullName evidence="2">Uncharacterized protein</fullName>
    </submittedName>
</protein>
<dbReference type="Proteomes" id="UP000195766">
    <property type="component" value="Unassembled WGS sequence"/>
</dbReference>
<feature type="region of interest" description="Disordered" evidence="1">
    <location>
        <begin position="38"/>
        <end position="61"/>
    </location>
</feature>